<dbReference type="GO" id="GO:0005634">
    <property type="term" value="C:nucleus"/>
    <property type="evidence" value="ECO:0007669"/>
    <property type="project" value="UniProtKB-SubCell"/>
</dbReference>
<dbReference type="InterPro" id="IPR045222">
    <property type="entry name" value="Rpb4-like"/>
</dbReference>
<name>A0AAV0E0I6_9ASTE</name>
<evidence type="ECO:0000313" key="8">
    <source>
        <dbReference type="Proteomes" id="UP001152523"/>
    </source>
</evidence>
<dbReference type="PANTHER" id="PTHR21297">
    <property type="entry name" value="DNA-DIRECTED RNA POLYMERASE II"/>
    <property type="match status" value="1"/>
</dbReference>
<dbReference type="Gene3D" id="1.20.1250.40">
    <property type="match status" value="1"/>
</dbReference>
<evidence type="ECO:0000259" key="5">
    <source>
        <dbReference type="SMART" id="SM00657"/>
    </source>
</evidence>
<keyword evidence="8" id="KW-1185">Reference proteome</keyword>
<comment type="subcellular location">
    <subcellularLocation>
        <location evidence="1">Nucleus</location>
    </subcellularLocation>
</comment>
<keyword evidence="2" id="KW-0539">Nucleus</keyword>
<reference evidence="6" key="1">
    <citation type="submission" date="2022-07" db="EMBL/GenBank/DDBJ databases">
        <authorList>
            <person name="Macas J."/>
            <person name="Novak P."/>
            <person name="Neumann P."/>
        </authorList>
    </citation>
    <scope>NUCLEOTIDE SEQUENCE</scope>
</reference>
<comment type="similarity">
    <text evidence="3">Belongs to the eukaryotic RPB4 RNA polymerase subunit family.</text>
</comment>
<feature type="domain" description="RNA polymerase Rpb4/RPC9 core" evidence="5">
    <location>
        <begin position="91"/>
        <end position="212"/>
    </location>
</feature>
<evidence type="ECO:0000256" key="1">
    <source>
        <dbReference type="ARBA" id="ARBA00004123"/>
    </source>
</evidence>
<accession>A0AAV0E0I6</accession>
<dbReference type="GO" id="GO:0000166">
    <property type="term" value="F:nucleotide binding"/>
    <property type="evidence" value="ECO:0007669"/>
    <property type="project" value="InterPro"/>
</dbReference>
<evidence type="ECO:0000256" key="3">
    <source>
        <dbReference type="ARBA" id="ARBA00025724"/>
    </source>
</evidence>
<sequence>MSEKGGKGLAHSNGGKSALKTPSAKGKDDSAGKTKKGRKVQFDSEDSLDGGFNKSNGKADAPAAKGNKGGKSGKGQTSKAPLPLELRVEKEISENTKCLMDCEAAEILKGIQEQMVILSDDPTIKLPISFDKGLMYAQRYEVYEKPETVKQTLQPLKEHGVCDSEICMIANFHLESVDEVFALVPSLKGKKNKLQGPLKAVLEQLSKLKNSSSSH</sequence>
<dbReference type="GO" id="GO:0030880">
    <property type="term" value="C:RNA polymerase complex"/>
    <property type="evidence" value="ECO:0007669"/>
    <property type="project" value="InterPro"/>
</dbReference>
<evidence type="ECO:0000313" key="6">
    <source>
        <dbReference type="EMBL" id="CAH9112155.1"/>
    </source>
</evidence>
<dbReference type="GO" id="GO:0006352">
    <property type="term" value="P:DNA-templated transcription initiation"/>
    <property type="evidence" value="ECO:0007669"/>
    <property type="project" value="InterPro"/>
</dbReference>
<dbReference type="EMBL" id="CAMAPF010000978">
    <property type="protein sequence ID" value="CAH9133770.1"/>
    <property type="molecule type" value="Genomic_DNA"/>
</dbReference>
<dbReference type="InterPro" id="IPR006590">
    <property type="entry name" value="RNA_pol_Rpb4/RPC9_core"/>
</dbReference>
<proteinExistence type="inferred from homology"/>
<dbReference type="InterPro" id="IPR038324">
    <property type="entry name" value="Rpb4/RPC9_sf"/>
</dbReference>
<gene>
    <name evidence="6" type="ORF">CEPIT_LOCUS19785</name>
    <name evidence="7" type="ORF">CEPIT_LOCUS33201</name>
</gene>
<dbReference type="InterPro" id="IPR005574">
    <property type="entry name" value="Rpb4/RPC9"/>
</dbReference>
<dbReference type="AlphaFoldDB" id="A0AAV0E0I6"/>
<dbReference type="SUPFAM" id="SSF47819">
    <property type="entry name" value="HRDC-like"/>
    <property type="match status" value="1"/>
</dbReference>
<organism evidence="6 8">
    <name type="scientific">Cuscuta epithymum</name>
    <dbReference type="NCBI Taxonomy" id="186058"/>
    <lineage>
        <taxon>Eukaryota</taxon>
        <taxon>Viridiplantae</taxon>
        <taxon>Streptophyta</taxon>
        <taxon>Embryophyta</taxon>
        <taxon>Tracheophyta</taxon>
        <taxon>Spermatophyta</taxon>
        <taxon>Magnoliopsida</taxon>
        <taxon>eudicotyledons</taxon>
        <taxon>Gunneridae</taxon>
        <taxon>Pentapetalae</taxon>
        <taxon>asterids</taxon>
        <taxon>lamiids</taxon>
        <taxon>Solanales</taxon>
        <taxon>Convolvulaceae</taxon>
        <taxon>Cuscuteae</taxon>
        <taxon>Cuscuta</taxon>
        <taxon>Cuscuta subgen. Cuscuta</taxon>
    </lineage>
</organism>
<comment type="caution">
    <text evidence="6">The sequence shown here is derived from an EMBL/GenBank/DDBJ whole genome shotgun (WGS) entry which is preliminary data.</text>
</comment>
<dbReference type="Pfam" id="PF03874">
    <property type="entry name" value="RNA_pol_Rpb4"/>
    <property type="match status" value="1"/>
</dbReference>
<evidence type="ECO:0000313" key="7">
    <source>
        <dbReference type="EMBL" id="CAH9133770.1"/>
    </source>
</evidence>
<protein>
    <recommendedName>
        <fullName evidence="5">RNA polymerase Rpb4/RPC9 core domain-containing protein</fullName>
    </recommendedName>
</protein>
<dbReference type="InterPro" id="IPR010997">
    <property type="entry name" value="HRDC-like_sf"/>
</dbReference>
<dbReference type="Proteomes" id="UP001152523">
    <property type="component" value="Unassembled WGS sequence"/>
</dbReference>
<evidence type="ECO:0000256" key="2">
    <source>
        <dbReference type="ARBA" id="ARBA00023242"/>
    </source>
</evidence>
<dbReference type="EMBL" id="CAMAPF010000193">
    <property type="protein sequence ID" value="CAH9112155.1"/>
    <property type="molecule type" value="Genomic_DNA"/>
</dbReference>
<dbReference type="SMART" id="SM00657">
    <property type="entry name" value="RPOL4c"/>
    <property type="match status" value="1"/>
</dbReference>
<feature type="region of interest" description="Disordered" evidence="4">
    <location>
        <begin position="1"/>
        <end position="84"/>
    </location>
</feature>
<evidence type="ECO:0000256" key="4">
    <source>
        <dbReference type="SAM" id="MobiDB-lite"/>
    </source>
</evidence>